<evidence type="ECO:0000313" key="2">
    <source>
        <dbReference type="EMBL" id="QQS98563.1"/>
    </source>
</evidence>
<keyword evidence="1" id="KW-0472">Membrane</keyword>
<keyword evidence="1" id="KW-0812">Transmembrane</keyword>
<keyword evidence="1" id="KW-1133">Transmembrane helix</keyword>
<name>A0A974NIU2_PERPY</name>
<dbReference type="Proteomes" id="UP000595254">
    <property type="component" value="Chromosome"/>
</dbReference>
<protein>
    <submittedName>
        <fullName evidence="2">Uncharacterized protein</fullName>
    </submittedName>
</protein>
<keyword evidence="3" id="KW-1185">Reference proteome</keyword>
<proteinExistence type="predicted"/>
<gene>
    <name evidence="2" type="ORF">I6J18_12435</name>
</gene>
<dbReference type="EMBL" id="CP068053">
    <property type="protein sequence ID" value="QQS98563.1"/>
    <property type="molecule type" value="Genomic_DNA"/>
</dbReference>
<sequence>MLVYVKEACTLYKQQFLRLLLIGVTVILPIQVIYTFTINYIAGPFEFFGIPFWTRFFQVYSC</sequence>
<accession>A0A974NIU2</accession>
<organism evidence="2 3">
    <name type="scientific">Peribacillus psychrosaccharolyticus</name>
    <name type="common">Bacillus psychrosaccharolyticus</name>
    <dbReference type="NCBI Taxonomy" id="1407"/>
    <lineage>
        <taxon>Bacteria</taxon>
        <taxon>Bacillati</taxon>
        <taxon>Bacillota</taxon>
        <taxon>Bacilli</taxon>
        <taxon>Bacillales</taxon>
        <taxon>Bacillaceae</taxon>
        <taxon>Peribacillus</taxon>
    </lineage>
</organism>
<dbReference type="AlphaFoldDB" id="A0A974NIU2"/>
<reference evidence="2 3" key="1">
    <citation type="submission" date="2021-01" db="EMBL/GenBank/DDBJ databases">
        <title>FDA dAtabase for Regulatory Grade micrObial Sequences (FDA-ARGOS): Supporting development and validation of Infectious Disease Dx tests.</title>
        <authorList>
            <person name="Nelson B."/>
            <person name="Plummer A."/>
            <person name="Tallon L."/>
            <person name="Sadzewicz L."/>
            <person name="Zhao X."/>
            <person name="Boylan J."/>
            <person name="Ott S."/>
            <person name="Bowen H."/>
            <person name="Vavikolanu K."/>
            <person name="Mehta A."/>
            <person name="Aluvathingal J."/>
            <person name="Nadendla S."/>
            <person name="Myers T."/>
            <person name="Yan Y."/>
            <person name="Sichtig H."/>
        </authorList>
    </citation>
    <scope>NUCLEOTIDE SEQUENCE [LARGE SCALE GENOMIC DNA]</scope>
    <source>
        <strain evidence="2 3">FDAARGOS_1161</strain>
    </source>
</reference>
<dbReference type="KEGG" id="ppsr:I6J18_12435"/>
<dbReference type="RefSeq" id="WP_040372364.1">
    <property type="nucleotide sequence ID" value="NZ_CP068053.1"/>
</dbReference>
<evidence type="ECO:0000256" key="1">
    <source>
        <dbReference type="SAM" id="Phobius"/>
    </source>
</evidence>
<evidence type="ECO:0000313" key="3">
    <source>
        <dbReference type="Proteomes" id="UP000595254"/>
    </source>
</evidence>
<feature type="transmembrane region" description="Helical" evidence="1">
    <location>
        <begin position="20"/>
        <end position="42"/>
    </location>
</feature>